<evidence type="ECO:0000313" key="13">
    <source>
        <dbReference type="EMBL" id="PMR78361.1"/>
    </source>
</evidence>
<evidence type="ECO:0000256" key="5">
    <source>
        <dbReference type="ARBA" id="ARBA00022519"/>
    </source>
</evidence>
<evidence type="ECO:0000256" key="2">
    <source>
        <dbReference type="ARBA" id="ARBA00009477"/>
    </source>
</evidence>
<evidence type="ECO:0000259" key="11">
    <source>
        <dbReference type="Pfam" id="PF25994"/>
    </source>
</evidence>
<gene>
    <name evidence="13" type="ORF">C1H70_16525</name>
</gene>
<evidence type="ECO:0000256" key="7">
    <source>
        <dbReference type="ARBA" id="ARBA00022989"/>
    </source>
</evidence>
<keyword evidence="10" id="KW-0175">Coiled coil</keyword>
<dbReference type="PRINTS" id="PR01490">
    <property type="entry name" value="RTXTOXIND"/>
</dbReference>
<keyword evidence="7 9" id="KW-1133">Transmembrane helix</keyword>
<dbReference type="InterPro" id="IPR058982">
    <property type="entry name" value="Beta-barrel_AprE"/>
</dbReference>
<dbReference type="RefSeq" id="WP_102589424.1">
    <property type="nucleotide sequence ID" value="NZ_BNAE01000001.1"/>
</dbReference>
<dbReference type="GO" id="GO:0009306">
    <property type="term" value="P:protein secretion"/>
    <property type="evidence" value="ECO:0007669"/>
    <property type="project" value="InterPro"/>
</dbReference>
<dbReference type="PANTHER" id="PTHR30386">
    <property type="entry name" value="MEMBRANE FUSION SUBUNIT OF EMRAB-TOLC MULTIDRUG EFFLUX PUMP"/>
    <property type="match status" value="1"/>
</dbReference>
<dbReference type="Pfam" id="PF26002">
    <property type="entry name" value="Beta-barrel_AprE"/>
    <property type="match status" value="1"/>
</dbReference>
<dbReference type="Pfam" id="PF25994">
    <property type="entry name" value="HH_AprE"/>
    <property type="match status" value="1"/>
</dbReference>
<dbReference type="EMBL" id="PNRG01000033">
    <property type="protein sequence ID" value="PMR78361.1"/>
    <property type="molecule type" value="Genomic_DNA"/>
</dbReference>
<reference evidence="13 14" key="1">
    <citation type="submission" date="2018-01" db="EMBL/GenBank/DDBJ databases">
        <title>Halomonas endophytica sp. nov., isolated from storage liquid in the stems of Populus euphratica.</title>
        <authorList>
            <person name="Chen C."/>
        </authorList>
    </citation>
    <scope>NUCLEOTIDE SEQUENCE [LARGE SCALE GENOMIC DNA]</scope>
    <source>
        <strain evidence="13 14">BZ-SZ-XJ27</strain>
    </source>
</reference>
<dbReference type="AlphaFoldDB" id="A0A2N7UD96"/>
<dbReference type="PROSITE" id="PS00543">
    <property type="entry name" value="HLYD_FAMILY"/>
    <property type="match status" value="1"/>
</dbReference>
<dbReference type="PANTHER" id="PTHR30386:SF17">
    <property type="entry name" value="ALKALINE PROTEASE SECRETION PROTEIN APRE"/>
    <property type="match status" value="1"/>
</dbReference>
<evidence type="ECO:0000256" key="6">
    <source>
        <dbReference type="ARBA" id="ARBA00022692"/>
    </source>
</evidence>
<dbReference type="Gene3D" id="2.40.30.170">
    <property type="match status" value="1"/>
</dbReference>
<evidence type="ECO:0000256" key="1">
    <source>
        <dbReference type="ARBA" id="ARBA00004377"/>
    </source>
</evidence>
<dbReference type="Gene3D" id="2.40.50.100">
    <property type="match status" value="2"/>
</dbReference>
<protein>
    <recommendedName>
        <fullName evidence="9">Membrane fusion protein (MFP) family protein</fullName>
    </recommendedName>
</protein>
<dbReference type="OrthoDB" id="9775513at2"/>
<comment type="caution">
    <text evidence="13">The sequence shown here is derived from an EMBL/GenBank/DDBJ whole genome shotgun (WGS) entry which is preliminary data.</text>
</comment>
<feature type="coiled-coil region" evidence="10">
    <location>
        <begin position="240"/>
        <end position="289"/>
    </location>
</feature>
<keyword evidence="3 9" id="KW-0813">Transport</keyword>
<dbReference type="GO" id="GO:0005886">
    <property type="term" value="C:plasma membrane"/>
    <property type="evidence" value="ECO:0007669"/>
    <property type="project" value="UniProtKB-SubCell"/>
</dbReference>
<feature type="domain" description="AprE-like long alpha-helical hairpin" evidence="11">
    <location>
        <begin position="106"/>
        <end position="294"/>
    </location>
</feature>
<sequence length="450" mass="49480">MNIAVSPYTQDFLPAEGAPVDLDTNDRRPMVWGLLLIMLGFGGFIGWATLAPLDAGVVANATVKVTSNRKTIQHLEGGYIESILVREGDRVVAGQELLRLDATEAMAEQGVVSTQYIIAQSVEDRLQAERDGQESVAFDPWLAERFASDPRLAAATALQSQLFYTRQSTLEGERMILSEKLNSATQRLAGLEQVEGFRNAQVGHFSEELRGMRKLAAEGYIPRNRLLELERSSAQVSGSRAETTAEIGRTRSEIAELRLQLLQLDQVFHEDIQSRLAEQQQETASLADRLRSLDYQVNHTVVRSPIDGVVLGVNVTTEGGVIQPGQALMDIVPQDEPLQVDAMVPVQAIDKLEPGLNVDITFPAFNHAQTPNIPGQVKTVSADRLVDEESGMPYYLAEVEVLPQGTELLGLNRIRAGMPASVTIKTGERNLLSYLLKPLLDRIDSAFKEQ</sequence>
<keyword evidence="6 9" id="KW-0812">Transmembrane</keyword>
<organism evidence="13 14">
    <name type="scientific">Halomonas urumqiensis</name>
    <dbReference type="NCBI Taxonomy" id="1684789"/>
    <lineage>
        <taxon>Bacteria</taxon>
        <taxon>Pseudomonadati</taxon>
        <taxon>Pseudomonadota</taxon>
        <taxon>Gammaproteobacteria</taxon>
        <taxon>Oceanospirillales</taxon>
        <taxon>Halomonadaceae</taxon>
        <taxon>Halomonas</taxon>
    </lineage>
</organism>
<dbReference type="InterPro" id="IPR006144">
    <property type="entry name" value="Secretion_HlyD_CS"/>
</dbReference>
<evidence type="ECO:0000256" key="3">
    <source>
        <dbReference type="ARBA" id="ARBA00022448"/>
    </source>
</evidence>
<evidence type="ECO:0000259" key="12">
    <source>
        <dbReference type="Pfam" id="PF26002"/>
    </source>
</evidence>
<evidence type="ECO:0000256" key="4">
    <source>
        <dbReference type="ARBA" id="ARBA00022475"/>
    </source>
</evidence>
<keyword evidence="5 9" id="KW-0997">Cell inner membrane</keyword>
<comment type="similarity">
    <text evidence="2 9">Belongs to the membrane fusion protein (MFP) (TC 8.A.1) family.</text>
</comment>
<evidence type="ECO:0000256" key="10">
    <source>
        <dbReference type="SAM" id="Coils"/>
    </source>
</evidence>
<keyword evidence="4 9" id="KW-1003">Cell membrane</keyword>
<keyword evidence="14" id="KW-1185">Reference proteome</keyword>
<feature type="domain" description="AprE-like beta-barrel" evidence="12">
    <location>
        <begin position="339"/>
        <end position="427"/>
    </location>
</feature>
<comment type="subcellular location">
    <subcellularLocation>
        <location evidence="1 9">Cell inner membrane</location>
        <topology evidence="1 9">Single-pass membrane protein</topology>
    </subcellularLocation>
</comment>
<feature type="transmembrane region" description="Helical" evidence="9">
    <location>
        <begin position="31"/>
        <end position="50"/>
    </location>
</feature>
<dbReference type="InterPro" id="IPR010129">
    <property type="entry name" value="T1SS_HlyD"/>
</dbReference>
<keyword evidence="8 9" id="KW-0472">Membrane</keyword>
<evidence type="ECO:0000256" key="9">
    <source>
        <dbReference type="RuleBase" id="RU365093"/>
    </source>
</evidence>
<dbReference type="InterPro" id="IPR050739">
    <property type="entry name" value="MFP"/>
</dbReference>
<dbReference type="Proteomes" id="UP000235547">
    <property type="component" value="Unassembled WGS sequence"/>
</dbReference>
<name>A0A2N7UD96_9GAMM</name>
<dbReference type="NCBIfam" id="TIGR01843">
    <property type="entry name" value="type_I_hlyD"/>
    <property type="match status" value="1"/>
</dbReference>
<dbReference type="SUPFAM" id="SSF111369">
    <property type="entry name" value="HlyD-like secretion proteins"/>
    <property type="match status" value="1"/>
</dbReference>
<evidence type="ECO:0000313" key="14">
    <source>
        <dbReference type="Proteomes" id="UP000235547"/>
    </source>
</evidence>
<dbReference type="InterPro" id="IPR058781">
    <property type="entry name" value="HH_AprE-like"/>
</dbReference>
<accession>A0A2N7UD96</accession>
<proteinExistence type="inferred from homology"/>
<evidence type="ECO:0000256" key="8">
    <source>
        <dbReference type="ARBA" id="ARBA00023136"/>
    </source>
</evidence>